<organism evidence="3 4">
    <name type="scientific">Frankia umida</name>
    <dbReference type="NCBI Taxonomy" id="573489"/>
    <lineage>
        <taxon>Bacteria</taxon>
        <taxon>Bacillati</taxon>
        <taxon>Actinomycetota</taxon>
        <taxon>Actinomycetes</taxon>
        <taxon>Frankiales</taxon>
        <taxon>Frankiaceae</taxon>
        <taxon>Frankia</taxon>
    </lineage>
</organism>
<dbReference type="SUPFAM" id="SSF51695">
    <property type="entry name" value="PLC-like phosphodiesterases"/>
    <property type="match status" value="1"/>
</dbReference>
<dbReference type="InterPro" id="IPR030395">
    <property type="entry name" value="GP_PDE_dom"/>
</dbReference>
<dbReference type="EMBL" id="JALKFT010000006">
    <property type="protein sequence ID" value="MCK9875776.1"/>
    <property type="molecule type" value="Genomic_DNA"/>
</dbReference>
<reference evidence="3 4" key="1">
    <citation type="submission" date="2022-04" db="EMBL/GenBank/DDBJ databases">
        <title>Genome diversity in the genus Frankia.</title>
        <authorList>
            <person name="Carlos-Shanley C."/>
            <person name="Hahn D."/>
        </authorList>
    </citation>
    <scope>NUCLEOTIDE SEQUENCE [LARGE SCALE GENOMIC DNA]</scope>
    <source>
        <strain evidence="3 4">Ag45/Mut15</strain>
    </source>
</reference>
<comment type="caution">
    <text evidence="3">The sequence shown here is derived from an EMBL/GenBank/DDBJ whole genome shotgun (WGS) entry which is preliminary data.</text>
</comment>
<sequence>MIGFAHRGSPAPHQRENAMPAFRRALAGGAGGLESDVWLTADGVPVLHHDGALGPPGRRRPIATLAARQLPGWLPTLAAFYHELGASFGLSFELSLDLKGPDTGFAPKADSVIAVARAAGGSAAVGHLWLCGHLTQLADYRAHDPDVRLVNSASLEAVRAGGGPEAYAERLRAAGIAALNLRTREWTPRTAGIVAVLHERGLAAFGWDAQRTATLRRLAGYRLDAVYSDHLDRLVRVTGRRPGTPPTDDARPPSPA</sequence>
<protein>
    <submittedName>
        <fullName evidence="3">Glycerophosphodiester phosphodiesterase</fullName>
    </submittedName>
</protein>
<dbReference type="PROSITE" id="PS51704">
    <property type="entry name" value="GP_PDE"/>
    <property type="match status" value="1"/>
</dbReference>
<evidence type="ECO:0000256" key="1">
    <source>
        <dbReference type="SAM" id="MobiDB-lite"/>
    </source>
</evidence>
<feature type="region of interest" description="Disordered" evidence="1">
    <location>
        <begin position="237"/>
        <end position="256"/>
    </location>
</feature>
<feature type="domain" description="GP-PDE" evidence="2">
    <location>
        <begin position="1"/>
        <end position="238"/>
    </location>
</feature>
<accession>A0ABT0JW48</accession>
<dbReference type="PANTHER" id="PTHR46211">
    <property type="entry name" value="GLYCEROPHOSPHORYL DIESTER PHOSPHODIESTERASE"/>
    <property type="match status" value="1"/>
</dbReference>
<evidence type="ECO:0000313" key="3">
    <source>
        <dbReference type="EMBL" id="MCK9875776.1"/>
    </source>
</evidence>
<evidence type="ECO:0000259" key="2">
    <source>
        <dbReference type="PROSITE" id="PS51704"/>
    </source>
</evidence>
<evidence type="ECO:0000313" key="4">
    <source>
        <dbReference type="Proteomes" id="UP001201873"/>
    </source>
</evidence>
<proteinExistence type="predicted"/>
<name>A0ABT0JW48_9ACTN</name>
<keyword evidence="4" id="KW-1185">Reference proteome</keyword>
<dbReference type="Pfam" id="PF03009">
    <property type="entry name" value="GDPD"/>
    <property type="match status" value="1"/>
</dbReference>
<dbReference type="CDD" id="cd08556">
    <property type="entry name" value="GDPD"/>
    <property type="match status" value="1"/>
</dbReference>
<dbReference type="Proteomes" id="UP001201873">
    <property type="component" value="Unassembled WGS sequence"/>
</dbReference>
<gene>
    <name evidence="3" type="ORF">MXD59_08315</name>
</gene>
<dbReference type="RefSeq" id="WP_248824178.1">
    <property type="nucleotide sequence ID" value="NZ_JALKFT010000006.1"/>
</dbReference>
<dbReference type="Gene3D" id="3.20.20.190">
    <property type="entry name" value="Phosphatidylinositol (PI) phosphodiesterase"/>
    <property type="match status" value="1"/>
</dbReference>
<dbReference type="PANTHER" id="PTHR46211:SF1">
    <property type="entry name" value="GLYCEROPHOSPHODIESTER PHOSPHODIESTERASE, CYTOPLASMIC"/>
    <property type="match status" value="1"/>
</dbReference>
<dbReference type="PROSITE" id="PS50007">
    <property type="entry name" value="PIPLC_X_DOMAIN"/>
    <property type="match status" value="1"/>
</dbReference>
<dbReference type="InterPro" id="IPR017946">
    <property type="entry name" value="PLC-like_Pdiesterase_TIM-brl"/>
</dbReference>